<organism evidence="3 4">
    <name type="scientific">Atopomonas hussainii</name>
    <dbReference type="NCBI Taxonomy" id="1429083"/>
    <lineage>
        <taxon>Bacteria</taxon>
        <taxon>Pseudomonadati</taxon>
        <taxon>Pseudomonadota</taxon>
        <taxon>Gammaproteobacteria</taxon>
        <taxon>Pseudomonadales</taxon>
        <taxon>Pseudomonadaceae</taxon>
        <taxon>Atopomonas</taxon>
    </lineage>
</organism>
<accession>A0A1H7NT04</accession>
<dbReference type="CDD" id="cd20708">
    <property type="entry name" value="MIX_IV"/>
    <property type="match status" value="1"/>
</dbReference>
<dbReference type="EMBL" id="FOAS01000010">
    <property type="protein sequence ID" value="SEL26454.1"/>
    <property type="molecule type" value="Genomic_DNA"/>
</dbReference>
<protein>
    <recommendedName>
        <fullName evidence="2">Toxin VasX N-terminal region domain-containing protein</fullName>
    </recommendedName>
</protein>
<keyword evidence="4" id="KW-1185">Reference proteome</keyword>
<dbReference type="Pfam" id="PF20249">
    <property type="entry name" value="VasX_N"/>
    <property type="match status" value="1"/>
</dbReference>
<feature type="compositionally biased region" description="Low complexity" evidence="1">
    <location>
        <begin position="656"/>
        <end position="669"/>
    </location>
</feature>
<feature type="region of interest" description="Disordered" evidence="1">
    <location>
        <begin position="639"/>
        <end position="669"/>
    </location>
</feature>
<evidence type="ECO:0000313" key="4">
    <source>
        <dbReference type="Proteomes" id="UP000185766"/>
    </source>
</evidence>
<reference evidence="3 4" key="1">
    <citation type="submission" date="2016-10" db="EMBL/GenBank/DDBJ databases">
        <authorList>
            <person name="de Groot N.N."/>
        </authorList>
    </citation>
    <scope>NUCLEOTIDE SEQUENCE [LARGE SCALE GENOMIC DNA]</scope>
    <source>
        <strain evidence="3 4">JCM 19513</strain>
    </source>
</reference>
<evidence type="ECO:0000256" key="1">
    <source>
        <dbReference type="SAM" id="MobiDB-lite"/>
    </source>
</evidence>
<feature type="compositionally biased region" description="Basic and acidic residues" evidence="1">
    <location>
        <begin position="639"/>
        <end position="652"/>
    </location>
</feature>
<feature type="domain" description="Toxin VasX N-terminal region" evidence="2">
    <location>
        <begin position="22"/>
        <end position="160"/>
    </location>
</feature>
<name>A0A1H7NT04_9GAMM</name>
<dbReference type="InterPro" id="IPR046864">
    <property type="entry name" value="VasX_N"/>
</dbReference>
<dbReference type="RefSeq" id="WP_074868239.1">
    <property type="nucleotide sequence ID" value="NZ_FOAS01000010.1"/>
</dbReference>
<dbReference type="Proteomes" id="UP000185766">
    <property type="component" value="Unassembled WGS sequence"/>
</dbReference>
<proteinExistence type="predicted"/>
<gene>
    <name evidence="3" type="ORF">SAMN05216214_1103</name>
</gene>
<dbReference type="AlphaFoldDB" id="A0A1H7NT04"/>
<evidence type="ECO:0000313" key="3">
    <source>
        <dbReference type="EMBL" id="SEL26454.1"/>
    </source>
</evidence>
<sequence>MTRNPNQTDKNKTDAKSPVGACPLMKHKVQLLPLRYGLVERLDPAAELNLPYKLKSRPLGIRLIRDGWLYVIDNSTGYLHEYRVERGCVTKFVWQGNEAAQDQRQGQSTENCLIFKRGSTLHIAYSPVQWTAFKCSQMLKNFKERDHFMQRVDLAKVSCDKGGQHLLTSQQAQQWLAEIAEPPATTPAIANANPQESQDYAWEDTSLFRKTTLGAVKKQLLPSYESDHLYLVFKDSLGVMQDLAEEQDMVVSWIESWVQQGRNDLKYVIGSYIETLMVVNEKTAQGAGTSKALFEKTTPAQRQSIYDYINARNELDGLPNYSAGRSHYPGYRIDPRKKAARDNVTHKKQTMHTALGDALYEELEDDIEAIEDHSHAALEGKGWGARGIHDLVRHREMRQYLEAERAHLKRWTARLDRITADRVGLFTQTEYHRSAWHFDTNVADQLMAALVSEQNCVRDLCRTEESLKAVSEYFHKYPYYILPAFASRLDLNFLLSKSGDLIKWLDDARNLNSGLQEAQLRLHEVGVLLGNHWSNSLNLNPDAHTVSQAVNAAYSPAIALGLQEWLATLQSKLNSPDLKTHLDKLGASNNRALRLSNLAALQQGGATLNVATEQDVTLFKSRLATLNNLLHRENQLRIERDKAKKDSKRRSLSEAQRQNAKAQKQQLNGQLTSIRQQRASVMSQLQDGLITTSAVQTGFIGVQLKVAPAQQSLLNEEIRRLQLGVRGAYGETGAHSAALKSAAFPLLALFLQAQNLGTAINEWRTSRLAGRTTIKQDIIFLGALLAPAASALSVYQNAHITLVDKAFKSIATSAGGKAGMQFAVKLGKLGLGLGVVISPLALLGSIGTSLSNGNKWLDAMRTGTASEQAGALLALAGDTSSSAVNAVITAKAFAEFGGLMMDVARAPTGQRTLVASAAWATRGVRYLSFAARLSPWGLVAAALQLGGEALYNYSNLDEQQRWLLSCCWGLDNQAWDWPRHAQTLAEATLRPVITDQGLSTDVDTGNASRCFILSLPGVSLASLRQTPLRLTAEWQYQRWPAQDVGNIVRDALSIISDNPLRLKLELPPNWADKQSTLRLRIAVQPELANQPLKRNDSHLYYVVPLHVEALTQPIQGVSAAGPTLIAPKWIDISAEHVYVSE</sequence>
<evidence type="ECO:0000259" key="2">
    <source>
        <dbReference type="Pfam" id="PF20249"/>
    </source>
</evidence>